<reference evidence="1 2" key="1">
    <citation type="submission" date="2014-11" db="EMBL/GenBank/DDBJ databases">
        <authorList>
            <person name="Wibberg Daniel"/>
        </authorList>
    </citation>
    <scope>NUCLEOTIDE SEQUENCE [LARGE SCALE GENOMIC DNA]</scope>
    <source>
        <strain evidence="1">Rhizoctonia solani AG1-IB 7/3/14</strain>
    </source>
</reference>
<dbReference type="AlphaFoldDB" id="A0A0B7FRI9"/>
<sequence>MAQNEIPLPLGDLDRVVPLTNLLELYITLDGSTDDDPDDELSNTLVELIRGAANIEYLSLVFEEDDDHGAAPWGSVELFMELDPHCFPNLRMLGIKSLYLVPIDNYSGPKFRQLIRNSNKLQKIILSTDGYDSSPRFIDPPLLIITYTDTEEMMPSIRHFGGPGLLVRELLKSKLAKQIQLLELREPGPSELGGLHDLLPEFDNSTMVELPNLKGLGYLKSYEEDNGWEAITSLLSKLSTRLLALQELILAQFDWPEPSQLVSCLSTLLSNVTHQAYFHMSSF</sequence>
<accession>A0A0B7FRI9</accession>
<dbReference type="Proteomes" id="UP000059188">
    <property type="component" value="Unassembled WGS sequence"/>
</dbReference>
<evidence type="ECO:0000313" key="2">
    <source>
        <dbReference type="Proteomes" id="UP000059188"/>
    </source>
</evidence>
<proteinExistence type="predicted"/>
<organism evidence="1 2">
    <name type="scientific">Thanatephorus cucumeris (strain AG1-IB / isolate 7/3/14)</name>
    <name type="common">Lettuce bottom rot fungus</name>
    <name type="synonym">Rhizoctonia solani</name>
    <dbReference type="NCBI Taxonomy" id="1108050"/>
    <lineage>
        <taxon>Eukaryota</taxon>
        <taxon>Fungi</taxon>
        <taxon>Dikarya</taxon>
        <taxon>Basidiomycota</taxon>
        <taxon>Agaricomycotina</taxon>
        <taxon>Agaricomycetes</taxon>
        <taxon>Cantharellales</taxon>
        <taxon>Ceratobasidiaceae</taxon>
        <taxon>Rhizoctonia</taxon>
        <taxon>Rhizoctonia solani AG-1</taxon>
    </lineage>
</organism>
<protein>
    <submittedName>
        <fullName evidence="1">Uncharacterized protein</fullName>
    </submittedName>
</protein>
<keyword evidence="2" id="KW-1185">Reference proteome</keyword>
<name>A0A0B7FRI9_THACB</name>
<dbReference type="EMBL" id="LN679441">
    <property type="protein sequence ID" value="CEL58792.1"/>
    <property type="molecule type" value="Genomic_DNA"/>
</dbReference>
<dbReference type="OrthoDB" id="3217082at2759"/>
<gene>
    <name evidence="1" type="ORF">RSOLAG1IB_12193</name>
</gene>
<evidence type="ECO:0000313" key="1">
    <source>
        <dbReference type="EMBL" id="CEL58792.1"/>
    </source>
</evidence>